<dbReference type="Gene3D" id="3.40.630.30">
    <property type="match status" value="1"/>
</dbReference>
<feature type="domain" description="N-acetyltransferase" evidence="1">
    <location>
        <begin position="103"/>
        <end position="245"/>
    </location>
</feature>
<proteinExistence type="predicted"/>
<evidence type="ECO:0000313" key="3">
    <source>
        <dbReference type="Proteomes" id="UP000596248"/>
    </source>
</evidence>
<sequence>MELEKTYIFCGNLRLRRERALTLADTGERGLQAAGSYLRGMPFHAFTFYLIEETGRYSIRGMLEEFRARLEGDDGSQRQGVLTAVESCVERLEIPDVIERKTMLLMKLTDPEKLLPRGESFQIEEAKGKAAEDLAAAIGMLSFRAEEIKEMPHIALASEEGELIAMAGFHAYEDDFVEIGNIGTAAEYRKKGLGMQITSDICRIGLQKSPNVYLFVFADNEAAVRVYEKLGFATVERYGFVTFQW</sequence>
<dbReference type="CDD" id="cd04301">
    <property type="entry name" value="NAT_SF"/>
    <property type="match status" value="1"/>
</dbReference>
<dbReference type="Proteomes" id="UP000596248">
    <property type="component" value="Chromosome"/>
</dbReference>
<dbReference type="InterPro" id="IPR016181">
    <property type="entry name" value="Acyl_CoA_acyltransferase"/>
</dbReference>
<dbReference type="SUPFAM" id="SSF55729">
    <property type="entry name" value="Acyl-CoA N-acyltransferases (Nat)"/>
    <property type="match status" value="1"/>
</dbReference>
<evidence type="ECO:0000313" key="2">
    <source>
        <dbReference type="EMBL" id="QRG70435.1"/>
    </source>
</evidence>
<dbReference type="InterPro" id="IPR000182">
    <property type="entry name" value="GNAT_dom"/>
</dbReference>
<protein>
    <submittedName>
        <fullName evidence="2">GNAT family N-acetyltransferase</fullName>
    </submittedName>
</protein>
<reference evidence="2 3" key="1">
    <citation type="submission" date="2021-01" db="EMBL/GenBank/DDBJ databases">
        <title>Identification of strong promoters based on the transcriptome of Brevibacillus choshinensis.</title>
        <authorList>
            <person name="Yao D."/>
            <person name="Zhang K."/>
            <person name="Wu J."/>
        </authorList>
    </citation>
    <scope>NUCLEOTIDE SEQUENCE [LARGE SCALE GENOMIC DNA]</scope>
    <source>
        <strain evidence="2 3">HPD31-SP3</strain>
    </source>
</reference>
<dbReference type="PROSITE" id="PS51186">
    <property type="entry name" value="GNAT"/>
    <property type="match status" value="1"/>
</dbReference>
<evidence type="ECO:0000259" key="1">
    <source>
        <dbReference type="PROSITE" id="PS51186"/>
    </source>
</evidence>
<accession>A0ABX7FXA4</accession>
<keyword evidence="3" id="KW-1185">Reference proteome</keyword>
<dbReference type="Pfam" id="PF00583">
    <property type="entry name" value="Acetyltransf_1"/>
    <property type="match status" value="1"/>
</dbReference>
<dbReference type="EMBL" id="CP069127">
    <property type="protein sequence ID" value="QRG70435.1"/>
    <property type="molecule type" value="Genomic_DNA"/>
</dbReference>
<gene>
    <name evidence="2" type="ORF">JNE38_03520</name>
</gene>
<organism evidence="2 3">
    <name type="scientific">Brevibacillus choshinensis</name>
    <dbReference type="NCBI Taxonomy" id="54911"/>
    <lineage>
        <taxon>Bacteria</taxon>
        <taxon>Bacillati</taxon>
        <taxon>Bacillota</taxon>
        <taxon>Bacilli</taxon>
        <taxon>Bacillales</taxon>
        <taxon>Paenibacillaceae</taxon>
        <taxon>Brevibacillus</taxon>
    </lineage>
</organism>
<name>A0ABX7FXA4_BRECH</name>